<dbReference type="RefSeq" id="WP_073189792.1">
    <property type="nucleotide sequence ID" value="NZ_FQZG01000068.1"/>
</dbReference>
<dbReference type="STRING" id="1123357.SAMN02745244_03017"/>
<dbReference type="EMBL" id="FQZG01000068">
    <property type="protein sequence ID" value="SHJ67530.1"/>
    <property type="molecule type" value="Genomic_DNA"/>
</dbReference>
<name>A0A1M6L8M8_9ACTN</name>
<sequence>MVETVKRFLHAFGANDWATVRRIVGDRTAAWADYDGFQIGPCPEAPPPYSHLWAWSSDGESLIRVRVDAESCVVGALSREAWPGEGAAPLESHEVEVIKRPGLPWGEDGQIGDQSGEILGRVESILLHETLTPSPVTFVSVSLRH</sequence>
<protein>
    <submittedName>
        <fullName evidence="1">Uncharacterized protein</fullName>
    </submittedName>
</protein>
<evidence type="ECO:0000313" key="1">
    <source>
        <dbReference type="EMBL" id="SHJ67530.1"/>
    </source>
</evidence>
<accession>A0A1M6L8M8</accession>
<dbReference type="AlphaFoldDB" id="A0A1M6L8M8"/>
<dbReference type="Proteomes" id="UP000184512">
    <property type="component" value="Unassembled WGS sequence"/>
</dbReference>
<evidence type="ECO:0000313" key="2">
    <source>
        <dbReference type="Proteomes" id="UP000184512"/>
    </source>
</evidence>
<gene>
    <name evidence="1" type="ORF">SAMN02745244_03017</name>
</gene>
<proteinExistence type="predicted"/>
<reference evidence="1 2" key="1">
    <citation type="submission" date="2016-11" db="EMBL/GenBank/DDBJ databases">
        <authorList>
            <person name="Jaros S."/>
            <person name="Januszkiewicz K."/>
            <person name="Wedrychowicz H."/>
        </authorList>
    </citation>
    <scope>NUCLEOTIDE SEQUENCE [LARGE SCALE GENOMIC DNA]</scope>
    <source>
        <strain evidence="1 2">DSM 12906</strain>
    </source>
</reference>
<organism evidence="1 2">
    <name type="scientific">Tessaracoccus bendigoensis DSM 12906</name>
    <dbReference type="NCBI Taxonomy" id="1123357"/>
    <lineage>
        <taxon>Bacteria</taxon>
        <taxon>Bacillati</taxon>
        <taxon>Actinomycetota</taxon>
        <taxon>Actinomycetes</taxon>
        <taxon>Propionibacteriales</taxon>
        <taxon>Propionibacteriaceae</taxon>
        <taxon>Tessaracoccus</taxon>
    </lineage>
</organism>
<keyword evidence="2" id="KW-1185">Reference proteome</keyword>
<dbReference type="OrthoDB" id="3692310at2"/>